<accession>A0AAP8MHV6</accession>
<gene>
    <name evidence="2" type="ORF">C0029_03555</name>
</gene>
<proteinExistence type="predicted"/>
<organism evidence="2 3">
    <name type="scientific">Halioglobus japonicus</name>
    <dbReference type="NCBI Taxonomy" id="930805"/>
    <lineage>
        <taxon>Bacteria</taxon>
        <taxon>Pseudomonadati</taxon>
        <taxon>Pseudomonadota</taxon>
        <taxon>Gammaproteobacteria</taxon>
        <taxon>Cellvibrionales</taxon>
        <taxon>Halieaceae</taxon>
        <taxon>Halioglobus</taxon>
    </lineage>
</organism>
<evidence type="ECO:0000313" key="3">
    <source>
        <dbReference type="Proteomes" id="UP000235162"/>
    </source>
</evidence>
<reference evidence="2 3" key="1">
    <citation type="submission" date="2018-01" db="EMBL/GenBank/DDBJ databases">
        <title>The draft genome sequence of Halioglobus japonicus S1-36.</title>
        <authorList>
            <person name="Du Z.-J."/>
            <person name="Shi M.-J."/>
        </authorList>
    </citation>
    <scope>NUCLEOTIDE SEQUENCE [LARGE SCALE GENOMIC DNA]</scope>
    <source>
        <strain evidence="2 3">S1-36</strain>
    </source>
</reference>
<dbReference type="AlphaFoldDB" id="A0AAP8MHV6"/>
<comment type="caution">
    <text evidence="2">The sequence shown here is derived from an EMBL/GenBank/DDBJ whole genome shotgun (WGS) entry which is preliminary data.</text>
</comment>
<evidence type="ECO:0000256" key="1">
    <source>
        <dbReference type="SAM" id="SignalP"/>
    </source>
</evidence>
<evidence type="ECO:0008006" key="4">
    <source>
        <dbReference type="Google" id="ProtNLM"/>
    </source>
</evidence>
<keyword evidence="3" id="KW-1185">Reference proteome</keyword>
<keyword evidence="1" id="KW-0732">Signal</keyword>
<dbReference type="KEGG" id="hja:BST95_14630"/>
<protein>
    <recommendedName>
        <fullName evidence="4">Spore coat protein U domain-containing protein</fullName>
    </recommendedName>
</protein>
<evidence type="ECO:0000313" key="2">
    <source>
        <dbReference type="EMBL" id="PLW87664.1"/>
    </source>
</evidence>
<dbReference type="Proteomes" id="UP000235162">
    <property type="component" value="Unassembled WGS sequence"/>
</dbReference>
<name>A0AAP8MHV6_9GAMM</name>
<feature type="chain" id="PRO_5042950031" description="Spore coat protein U domain-containing protein" evidence="1">
    <location>
        <begin position="19"/>
        <end position="114"/>
    </location>
</feature>
<dbReference type="EMBL" id="PKUR01000001">
    <property type="protein sequence ID" value="PLW87664.1"/>
    <property type="molecule type" value="Genomic_DNA"/>
</dbReference>
<feature type="signal peptide" evidence="1">
    <location>
        <begin position="1"/>
        <end position="18"/>
    </location>
</feature>
<sequence length="114" mass="11689">MFAAVAAAVSLYANTANASNCPALDFTISDDASIEVVASVLDGNSCSVIYGNLAIAYTGPMTQTGREGKTPSSMSNLDTLIPYSAIDAENAVIEGNVIIQLHTVLPVGYTASIS</sequence>